<protein>
    <submittedName>
        <fullName evidence="1">Uncharacterized protein</fullName>
    </submittedName>
</protein>
<proteinExistence type="predicted"/>
<organism evidence="1 2">
    <name type="scientific">Nocardioides marmorisolisilvae</name>
    <dbReference type="NCBI Taxonomy" id="1542737"/>
    <lineage>
        <taxon>Bacteria</taxon>
        <taxon>Bacillati</taxon>
        <taxon>Actinomycetota</taxon>
        <taxon>Actinomycetes</taxon>
        <taxon>Propionibacteriales</taxon>
        <taxon>Nocardioidaceae</taxon>
        <taxon>Nocardioides</taxon>
    </lineage>
</organism>
<name>A0A3N0DTU4_9ACTN</name>
<keyword evidence="2" id="KW-1185">Reference proteome</keyword>
<dbReference type="AlphaFoldDB" id="A0A3N0DTU4"/>
<gene>
    <name evidence="1" type="ORF">EFL95_08355</name>
</gene>
<dbReference type="Proteomes" id="UP000277094">
    <property type="component" value="Unassembled WGS sequence"/>
</dbReference>
<sequence>MTYERLAYDDQDTAVQMHSDCSACASEMGIPEQRFSPKALGLPAATDVIRVFTKPVFTVTETAAQLANRIRLHLD</sequence>
<dbReference type="RefSeq" id="WP_123233546.1">
    <property type="nucleotide sequence ID" value="NZ_RJSG01000002.1"/>
</dbReference>
<dbReference type="OrthoDB" id="3830538at2"/>
<accession>A0A3N0DTU4</accession>
<reference evidence="1 2" key="1">
    <citation type="submission" date="2018-11" db="EMBL/GenBank/DDBJ databases">
        <authorList>
            <person name="Li F."/>
        </authorList>
    </citation>
    <scope>NUCLEOTIDE SEQUENCE [LARGE SCALE GENOMIC DNA]</scope>
    <source>
        <strain evidence="1 2">KIS18-7</strain>
    </source>
</reference>
<comment type="caution">
    <text evidence="1">The sequence shown here is derived from an EMBL/GenBank/DDBJ whole genome shotgun (WGS) entry which is preliminary data.</text>
</comment>
<evidence type="ECO:0000313" key="2">
    <source>
        <dbReference type="Proteomes" id="UP000277094"/>
    </source>
</evidence>
<dbReference type="EMBL" id="RJSG01000002">
    <property type="protein sequence ID" value="RNL79044.1"/>
    <property type="molecule type" value="Genomic_DNA"/>
</dbReference>
<evidence type="ECO:0000313" key="1">
    <source>
        <dbReference type="EMBL" id="RNL79044.1"/>
    </source>
</evidence>